<reference evidence="12" key="1">
    <citation type="submission" date="2025-08" db="UniProtKB">
        <authorList>
            <consortium name="Ensembl"/>
        </authorList>
    </citation>
    <scope>IDENTIFICATION</scope>
</reference>
<organism evidence="12 13">
    <name type="scientific">Eptatretus burgeri</name>
    <name type="common">Inshore hagfish</name>
    <dbReference type="NCBI Taxonomy" id="7764"/>
    <lineage>
        <taxon>Eukaryota</taxon>
        <taxon>Metazoa</taxon>
        <taxon>Chordata</taxon>
        <taxon>Craniata</taxon>
        <taxon>Vertebrata</taxon>
        <taxon>Cyclostomata</taxon>
        <taxon>Myxini</taxon>
        <taxon>Myxiniformes</taxon>
        <taxon>Myxinidae</taxon>
        <taxon>Eptatretinae</taxon>
        <taxon>Eptatretus</taxon>
    </lineage>
</organism>
<feature type="domain" description="Ig-like" evidence="11">
    <location>
        <begin position="126"/>
        <end position="238"/>
    </location>
</feature>
<dbReference type="GO" id="GO:0016020">
    <property type="term" value="C:membrane"/>
    <property type="evidence" value="ECO:0007669"/>
    <property type="project" value="UniProtKB-SubCell"/>
</dbReference>
<evidence type="ECO:0000256" key="3">
    <source>
        <dbReference type="ARBA" id="ARBA00022729"/>
    </source>
</evidence>
<comment type="subcellular location">
    <subcellularLocation>
        <location evidence="1">Membrane</location>
        <topology evidence="1">Single-pass membrane protein</topology>
    </subcellularLocation>
</comment>
<sequence>MNHRRRSSRSALFLLFCVLSSRTGCSQVLVTENVTAIAGRHAEFSCRVRGADGSPLQWANSDQQTLYFDNKKALRDNRFSLLRHGRAELAIELANVSLSDEGVYICSLFSRPVRTDTATLTVLVAPQPPTLQGDSTELREGDTLAVSCSADQGKPAPSLRWFLRDRELKAGHTTPSEGNGRSYHVSEPTVMETDERMFRASVDLELEVSWLDDGGALVCGVDHPALDKTSLEAQRILHVHYPPRIFVSASSSHPREGQRLDLMCDVQSNPQPSSIHWFRQGANLPENAVISDRRLSFVSLNETDNGTYTCEAENSLGQAQSDYILIVYDEMEMGQRLGSDQAVVGGVIAVVIFITLCLLILLTHYFGRQKGTYLTNEAKGAEDATDADTAILNAEGGRGTQEEKKEYFL</sequence>
<evidence type="ECO:0000256" key="7">
    <source>
        <dbReference type="ARBA" id="ARBA00023157"/>
    </source>
</evidence>
<dbReference type="Pfam" id="PF07686">
    <property type="entry name" value="V-set"/>
    <property type="match status" value="1"/>
</dbReference>
<dbReference type="InterPro" id="IPR003599">
    <property type="entry name" value="Ig_sub"/>
</dbReference>
<dbReference type="InterPro" id="IPR013783">
    <property type="entry name" value="Ig-like_fold"/>
</dbReference>
<keyword evidence="13" id="KW-1185">Reference proteome</keyword>
<protein>
    <submittedName>
        <fullName evidence="12">Cell adhesion molecule 2a</fullName>
    </submittedName>
</protein>
<evidence type="ECO:0000256" key="1">
    <source>
        <dbReference type="ARBA" id="ARBA00004167"/>
    </source>
</evidence>
<dbReference type="SMART" id="SM00408">
    <property type="entry name" value="IGc2"/>
    <property type="match status" value="3"/>
</dbReference>
<dbReference type="InterPro" id="IPR003598">
    <property type="entry name" value="Ig_sub2"/>
</dbReference>
<keyword evidence="8" id="KW-0393">Immunoglobulin domain</keyword>
<feature type="signal peptide" evidence="10">
    <location>
        <begin position="1"/>
        <end position="25"/>
    </location>
</feature>
<dbReference type="InterPro" id="IPR007110">
    <property type="entry name" value="Ig-like_dom"/>
</dbReference>
<dbReference type="InterPro" id="IPR036179">
    <property type="entry name" value="Ig-like_dom_sf"/>
</dbReference>
<evidence type="ECO:0000256" key="10">
    <source>
        <dbReference type="SAM" id="SignalP"/>
    </source>
</evidence>
<dbReference type="PANTHER" id="PTHR45889">
    <property type="entry name" value="IG-LIKE DOMAIN-CONTAINING PROTEIN"/>
    <property type="match status" value="1"/>
</dbReference>
<evidence type="ECO:0000256" key="8">
    <source>
        <dbReference type="ARBA" id="ARBA00023319"/>
    </source>
</evidence>
<dbReference type="GO" id="GO:0007156">
    <property type="term" value="P:homophilic cell adhesion via plasma membrane adhesion molecules"/>
    <property type="evidence" value="ECO:0007669"/>
    <property type="project" value="TreeGrafter"/>
</dbReference>
<dbReference type="OMA" id="IHASFSE"/>
<reference evidence="12" key="2">
    <citation type="submission" date="2025-09" db="UniProtKB">
        <authorList>
            <consortium name="Ensembl"/>
        </authorList>
    </citation>
    <scope>IDENTIFICATION</scope>
</reference>
<evidence type="ECO:0000313" key="12">
    <source>
        <dbReference type="Ensembl" id="ENSEBUP00000020557.1"/>
    </source>
</evidence>
<dbReference type="InterPro" id="IPR013106">
    <property type="entry name" value="Ig_V-set"/>
</dbReference>
<dbReference type="SMART" id="SM00409">
    <property type="entry name" value="IG"/>
    <property type="match status" value="3"/>
</dbReference>
<dbReference type="Pfam" id="PF13927">
    <property type="entry name" value="Ig_3"/>
    <property type="match status" value="1"/>
</dbReference>
<dbReference type="AlphaFoldDB" id="A0A8C4QU46"/>
<dbReference type="GeneTree" id="ENSGT00940000155947"/>
<dbReference type="Pfam" id="PF08205">
    <property type="entry name" value="C2-set_2"/>
    <property type="match status" value="1"/>
</dbReference>
<keyword evidence="7" id="KW-1015">Disulfide bond</keyword>
<dbReference type="PANTHER" id="PTHR45889:SF8">
    <property type="entry name" value="IG-LIKE DOMAIN-CONTAINING PROTEIN"/>
    <property type="match status" value="1"/>
</dbReference>
<keyword evidence="6 9" id="KW-0472">Membrane</keyword>
<evidence type="ECO:0000256" key="6">
    <source>
        <dbReference type="ARBA" id="ARBA00023136"/>
    </source>
</evidence>
<evidence type="ECO:0000256" key="5">
    <source>
        <dbReference type="ARBA" id="ARBA00022989"/>
    </source>
</evidence>
<dbReference type="PROSITE" id="PS50835">
    <property type="entry name" value="IG_LIKE"/>
    <property type="match status" value="3"/>
</dbReference>
<accession>A0A8C4QU46</accession>
<evidence type="ECO:0000256" key="4">
    <source>
        <dbReference type="ARBA" id="ARBA00022737"/>
    </source>
</evidence>
<feature type="transmembrane region" description="Helical" evidence="9">
    <location>
        <begin position="342"/>
        <end position="362"/>
    </location>
</feature>
<dbReference type="SUPFAM" id="SSF48726">
    <property type="entry name" value="Immunoglobulin"/>
    <property type="match status" value="3"/>
</dbReference>
<proteinExistence type="predicted"/>
<dbReference type="FunFam" id="2.60.40.10:FF:000013">
    <property type="entry name" value="cell adhesion molecule 1 isoform X1"/>
    <property type="match status" value="1"/>
</dbReference>
<keyword evidence="3 10" id="KW-0732">Signal</keyword>
<keyword evidence="4" id="KW-0677">Repeat</keyword>
<dbReference type="Proteomes" id="UP000694388">
    <property type="component" value="Unplaced"/>
</dbReference>
<feature type="chain" id="PRO_5034862683" evidence="10">
    <location>
        <begin position="26"/>
        <end position="409"/>
    </location>
</feature>
<dbReference type="Gene3D" id="2.60.40.10">
    <property type="entry name" value="Immunoglobulins"/>
    <property type="match status" value="4"/>
</dbReference>
<evidence type="ECO:0000259" key="11">
    <source>
        <dbReference type="PROSITE" id="PS50835"/>
    </source>
</evidence>
<dbReference type="Ensembl" id="ENSEBUT00000021134.1">
    <property type="protein sequence ID" value="ENSEBUP00000020557.1"/>
    <property type="gene ID" value="ENSEBUG00000012733.1"/>
</dbReference>
<evidence type="ECO:0000256" key="2">
    <source>
        <dbReference type="ARBA" id="ARBA00022692"/>
    </source>
</evidence>
<keyword evidence="2 9" id="KW-0812">Transmembrane</keyword>
<feature type="domain" description="Ig-like" evidence="11">
    <location>
        <begin position="243"/>
        <end position="326"/>
    </location>
</feature>
<name>A0A8C4QU46_EPTBU</name>
<feature type="domain" description="Ig-like" evidence="11">
    <location>
        <begin position="26"/>
        <end position="121"/>
    </location>
</feature>
<evidence type="ECO:0000313" key="13">
    <source>
        <dbReference type="Proteomes" id="UP000694388"/>
    </source>
</evidence>
<keyword evidence="5 9" id="KW-1133">Transmembrane helix</keyword>
<dbReference type="InterPro" id="IPR013162">
    <property type="entry name" value="CD80_C2-set"/>
</dbReference>
<evidence type="ECO:0000256" key="9">
    <source>
        <dbReference type="SAM" id="Phobius"/>
    </source>
</evidence>